<proteinExistence type="predicted"/>
<dbReference type="NCBIfam" id="TIGR00176">
    <property type="entry name" value="mobB"/>
    <property type="match status" value="1"/>
</dbReference>
<accession>A0ABW5BSI0</accession>
<comment type="caution">
    <text evidence="2">The sequence shown here is derived from an EMBL/GenBank/DDBJ whole genome shotgun (WGS) entry which is preliminary data.</text>
</comment>
<dbReference type="InterPro" id="IPR052539">
    <property type="entry name" value="MGD_biosynthesis_adapter"/>
</dbReference>
<reference evidence="3" key="1">
    <citation type="journal article" date="2019" name="Int. J. Syst. Evol. Microbiol.">
        <title>The Global Catalogue of Microorganisms (GCM) 10K type strain sequencing project: providing services to taxonomists for standard genome sequencing and annotation.</title>
        <authorList>
            <consortium name="The Broad Institute Genomics Platform"/>
            <consortium name="The Broad Institute Genome Sequencing Center for Infectious Disease"/>
            <person name="Wu L."/>
            <person name="Ma J."/>
        </authorList>
    </citation>
    <scope>NUCLEOTIDE SEQUENCE [LARGE SCALE GENOMIC DNA]</scope>
    <source>
        <strain evidence="3">CGMCC 1.15474</strain>
    </source>
</reference>
<dbReference type="InterPro" id="IPR004435">
    <property type="entry name" value="MobB_dom"/>
</dbReference>
<dbReference type="EMBL" id="JBHUIK010000001">
    <property type="protein sequence ID" value="MFD2213082.1"/>
    <property type="molecule type" value="Genomic_DNA"/>
</dbReference>
<evidence type="ECO:0000259" key="1">
    <source>
        <dbReference type="Pfam" id="PF03205"/>
    </source>
</evidence>
<dbReference type="PANTHER" id="PTHR40072">
    <property type="entry name" value="MOLYBDOPTERIN-GUANINE DINUCLEOTIDE BIOSYNTHESIS ADAPTER PROTEIN-RELATED"/>
    <property type="match status" value="1"/>
</dbReference>
<dbReference type="PANTHER" id="PTHR40072:SF1">
    <property type="entry name" value="MOLYBDOPTERIN-GUANINE DINUCLEOTIDE BIOSYNTHESIS ADAPTER PROTEIN"/>
    <property type="match status" value="1"/>
</dbReference>
<name>A0ABW5BSI0_9BACI</name>
<dbReference type="RefSeq" id="WP_247341401.1">
    <property type="nucleotide sequence ID" value="NZ_CP095550.1"/>
</dbReference>
<dbReference type="SUPFAM" id="SSF52540">
    <property type="entry name" value="P-loop containing nucleoside triphosphate hydrolases"/>
    <property type="match status" value="1"/>
</dbReference>
<evidence type="ECO:0000313" key="3">
    <source>
        <dbReference type="Proteomes" id="UP001597318"/>
    </source>
</evidence>
<protein>
    <submittedName>
        <fullName evidence="2">Molybdopterin-guanine dinucleotide biosynthesis protein B</fullName>
    </submittedName>
</protein>
<gene>
    <name evidence="2" type="primary">mobB</name>
    <name evidence="2" type="ORF">ACFSKK_05060</name>
</gene>
<sequence length="174" mass="19561">MGRILQVVGFQNSGKTTFVTEYIKACVEAHLKVGTIKHHGHGGASLHHDQQKDTGKHRQAGAHVSLVEGNGSFILSTDKLSLTLTQMIILYNMFELDVILVEGFKFERYPKVVLLRGEEDIDLLDKLENVCCILAGFPLPKIYSGKFRIYSNMYECINWLINTKAGEYIDNSNV</sequence>
<dbReference type="Proteomes" id="UP001597318">
    <property type="component" value="Unassembled WGS sequence"/>
</dbReference>
<evidence type="ECO:0000313" key="2">
    <source>
        <dbReference type="EMBL" id="MFD2213082.1"/>
    </source>
</evidence>
<organism evidence="2 3">
    <name type="scientific">Metabacillus endolithicus</name>
    <dbReference type="NCBI Taxonomy" id="1535204"/>
    <lineage>
        <taxon>Bacteria</taxon>
        <taxon>Bacillati</taxon>
        <taxon>Bacillota</taxon>
        <taxon>Bacilli</taxon>
        <taxon>Bacillales</taxon>
        <taxon>Bacillaceae</taxon>
        <taxon>Metabacillus</taxon>
    </lineage>
</organism>
<dbReference type="InterPro" id="IPR027417">
    <property type="entry name" value="P-loop_NTPase"/>
</dbReference>
<dbReference type="Pfam" id="PF03205">
    <property type="entry name" value="MobB"/>
    <property type="match status" value="1"/>
</dbReference>
<dbReference type="Gene3D" id="3.40.50.300">
    <property type="entry name" value="P-loop containing nucleotide triphosphate hydrolases"/>
    <property type="match status" value="1"/>
</dbReference>
<keyword evidence="3" id="KW-1185">Reference proteome</keyword>
<feature type="domain" description="Molybdopterin-guanine dinucleotide biosynthesis protein B (MobB)" evidence="1">
    <location>
        <begin position="4"/>
        <end position="124"/>
    </location>
</feature>